<dbReference type="GO" id="GO:0005634">
    <property type="term" value="C:nucleus"/>
    <property type="evidence" value="ECO:0007669"/>
    <property type="project" value="UniProtKB-SubCell"/>
</dbReference>
<dbReference type="AlphaFoldDB" id="A0A7N0ZV04"/>
<evidence type="ECO:0000256" key="4">
    <source>
        <dbReference type="ARBA" id="ARBA00023242"/>
    </source>
</evidence>
<dbReference type="PANTHER" id="PTHR12565:SF367">
    <property type="entry name" value="TRANSCRIPTION FACTOR BHLH75"/>
    <property type="match status" value="1"/>
</dbReference>
<dbReference type="Pfam" id="PF00010">
    <property type="entry name" value="HLH"/>
    <property type="match status" value="1"/>
</dbReference>
<dbReference type="InterPro" id="IPR011598">
    <property type="entry name" value="bHLH_dom"/>
</dbReference>
<evidence type="ECO:0000256" key="1">
    <source>
        <dbReference type="ARBA" id="ARBA00004123"/>
    </source>
</evidence>
<reference evidence="7" key="1">
    <citation type="submission" date="2021-01" db="UniProtKB">
        <authorList>
            <consortium name="EnsemblPlants"/>
        </authorList>
    </citation>
    <scope>IDENTIFICATION</scope>
</reference>
<dbReference type="Proteomes" id="UP000594263">
    <property type="component" value="Unplaced"/>
</dbReference>
<dbReference type="SMART" id="SM00353">
    <property type="entry name" value="HLH"/>
    <property type="match status" value="1"/>
</dbReference>
<evidence type="ECO:0000313" key="7">
    <source>
        <dbReference type="EnsemblPlants" id="Kaladp0039s0491.1.v1.1"/>
    </source>
</evidence>
<keyword evidence="2" id="KW-0805">Transcription regulation</keyword>
<evidence type="ECO:0000256" key="5">
    <source>
        <dbReference type="SAM" id="MobiDB-lite"/>
    </source>
</evidence>
<feature type="compositionally biased region" description="Basic and acidic residues" evidence="5">
    <location>
        <begin position="66"/>
        <end position="75"/>
    </location>
</feature>
<dbReference type="Gramene" id="Kaladp0039s0491.1.v1.1">
    <property type="protein sequence ID" value="Kaladp0039s0491.1.v1.1"/>
    <property type="gene ID" value="Kaladp0039s0491.v1.1"/>
</dbReference>
<evidence type="ECO:0000256" key="2">
    <source>
        <dbReference type="ARBA" id="ARBA00023015"/>
    </source>
</evidence>
<dbReference type="InterPro" id="IPR024097">
    <property type="entry name" value="bHLH_ZIP_TF"/>
</dbReference>
<keyword evidence="3" id="KW-0804">Transcription</keyword>
<dbReference type="GO" id="GO:0046983">
    <property type="term" value="F:protein dimerization activity"/>
    <property type="evidence" value="ECO:0007669"/>
    <property type="project" value="InterPro"/>
</dbReference>
<organism evidence="7 8">
    <name type="scientific">Kalanchoe fedtschenkoi</name>
    <name type="common">Lavender scallops</name>
    <name type="synonym">South American air plant</name>
    <dbReference type="NCBI Taxonomy" id="63787"/>
    <lineage>
        <taxon>Eukaryota</taxon>
        <taxon>Viridiplantae</taxon>
        <taxon>Streptophyta</taxon>
        <taxon>Embryophyta</taxon>
        <taxon>Tracheophyta</taxon>
        <taxon>Spermatophyta</taxon>
        <taxon>Magnoliopsida</taxon>
        <taxon>eudicotyledons</taxon>
        <taxon>Gunneridae</taxon>
        <taxon>Pentapetalae</taxon>
        <taxon>Saxifragales</taxon>
        <taxon>Crassulaceae</taxon>
        <taxon>Kalanchoe</taxon>
    </lineage>
</organism>
<comment type="subcellular location">
    <subcellularLocation>
        <location evidence="1">Nucleus</location>
    </subcellularLocation>
</comment>
<keyword evidence="4" id="KW-0539">Nucleus</keyword>
<sequence length="227" mass="25478">MEFIDNDFTIPNGITQYSNNSQPHFHLHHHQHQQVDHFSMSYIQTPLPHPTSHQFHQSLGMPTPEICHKKFDKGGGRKRKRGGNNEGSAEGLKPSDVIHVRAKRGQATDSHSLAERVRRKKINEKLKSLHDIVPGCHKTMGMAVMLDVVIKYIQSLQNQIEFLSMKLLAASLFHDLNSTDMDAVETMQGPPQGAVVQEMERIAAEGYGGDPYFSSASFPPQGFQNNQ</sequence>
<dbReference type="PROSITE" id="PS50888">
    <property type="entry name" value="BHLH"/>
    <property type="match status" value="1"/>
</dbReference>
<evidence type="ECO:0000259" key="6">
    <source>
        <dbReference type="PROSITE" id="PS50888"/>
    </source>
</evidence>
<feature type="compositionally biased region" description="Polar residues" evidence="5">
    <location>
        <begin position="214"/>
        <end position="227"/>
    </location>
</feature>
<name>A0A7N0ZV04_KALFE</name>
<proteinExistence type="predicted"/>
<evidence type="ECO:0000313" key="8">
    <source>
        <dbReference type="Proteomes" id="UP000594263"/>
    </source>
</evidence>
<protein>
    <recommendedName>
        <fullName evidence="6">BHLH domain-containing protein</fullName>
    </recommendedName>
</protein>
<feature type="region of interest" description="Disordered" evidence="5">
    <location>
        <begin position="50"/>
        <end position="95"/>
    </location>
</feature>
<feature type="domain" description="BHLH" evidence="6">
    <location>
        <begin position="106"/>
        <end position="156"/>
    </location>
</feature>
<dbReference type="EnsemblPlants" id="Kaladp0039s0491.1.v1.1">
    <property type="protein sequence ID" value="Kaladp0039s0491.1.v1.1"/>
    <property type="gene ID" value="Kaladp0039s0491.v1.1"/>
</dbReference>
<dbReference type="OMA" id="NEYYDDH"/>
<dbReference type="InterPro" id="IPR036638">
    <property type="entry name" value="HLH_DNA-bd_sf"/>
</dbReference>
<evidence type="ECO:0000256" key="3">
    <source>
        <dbReference type="ARBA" id="ARBA00023163"/>
    </source>
</evidence>
<dbReference type="SUPFAM" id="SSF47459">
    <property type="entry name" value="HLH, helix-loop-helix DNA-binding domain"/>
    <property type="match status" value="1"/>
</dbReference>
<feature type="region of interest" description="Disordered" evidence="5">
    <location>
        <begin position="207"/>
        <end position="227"/>
    </location>
</feature>
<accession>A0A7N0ZV04</accession>
<dbReference type="GO" id="GO:0003700">
    <property type="term" value="F:DNA-binding transcription factor activity"/>
    <property type="evidence" value="ECO:0007669"/>
    <property type="project" value="TreeGrafter"/>
</dbReference>
<dbReference type="Gene3D" id="4.10.280.10">
    <property type="entry name" value="Helix-loop-helix DNA-binding domain"/>
    <property type="match status" value="1"/>
</dbReference>
<dbReference type="PANTHER" id="PTHR12565">
    <property type="entry name" value="STEROL REGULATORY ELEMENT-BINDING PROTEIN"/>
    <property type="match status" value="1"/>
</dbReference>
<keyword evidence="8" id="KW-1185">Reference proteome</keyword>